<feature type="region of interest" description="Disordered" evidence="1">
    <location>
        <begin position="1"/>
        <end position="56"/>
    </location>
</feature>
<evidence type="ECO:0000313" key="6">
    <source>
        <dbReference type="Proteomes" id="UP000421791"/>
    </source>
</evidence>
<evidence type="ECO:0000313" key="7">
    <source>
        <dbReference type="Proteomes" id="UP000440198"/>
    </source>
</evidence>
<keyword evidence="7" id="KW-1185">Reference proteome</keyword>
<feature type="compositionally biased region" description="Basic and acidic residues" evidence="1">
    <location>
        <begin position="34"/>
        <end position="52"/>
    </location>
</feature>
<dbReference type="EMBL" id="CYZH01000008">
    <property type="protein sequence ID" value="CUO36822.1"/>
    <property type="molecule type" value="Genomic_DNA"/>
</dbReference>
<protein>
    <submittedName>
        <fullName evidence="2">Uncharacterized protein</fullName>
    </submittedName>
</protein>
<evidence type="ECO:0000313" key="5">
    <source>
        <dbReference type="Proteomes" id="UP000095517"/>
    </source>
</evidence>
<dbReference type="AlphaFoldDB" id="A0A174EFY2"/>
<accession>A0A174EFY2</accession>
<sequence>MDDMINRHDSIAEENIEPNGRPATNDFEEWSSEVSDRADNVFKNDTKDGPDKGRKKRIKEIDEVIKKDLE</sequence>
<evidence type="ECO:0000256" key="1">
    <source>
        <dbReference type="SAM" id="MobiDB-lite"/>
    </source>
</evidence>
<evidence type="ECO:0000313" key="4">
    <source>
        <dbReference type="EMBL" id="KAA5254274.1"/>
    </source>
</evidence>
<reference evidence="6 7" key="2">
    <citation type="journal article" date="2019" name="Nat. Med.">
        <title>A library of human gut bacterial isolates paired with longitudinal multiomics data enables mechanistic microbiome research.</title>
        <authorList>
            <person name="Poyet M."/>
            <person name="Groussin M."/>
            <person name="Gibbons S.M."/>
            <person name="Avila-Pacheco J."/>
            <person name="Jiang X."/>
            <person name="Kearney S.M."/>
            <person name="Perrotta A.R."/>
            <person name="Berdy B."/>
            <person name="Zhao S."/>
            <person name="Lieberman T.D."/>
            <person name="Swanson P.K."/>
            <person name="Smith M."/>
            <person name="Roesemann S."/>
            <person name="Alexander J.E."/>
            <person name="Rich S.A."/>
            <person name="Livny J."/>
            <person name="Vlamakis H."/>
            <person name="Clish C."/>
            <person name="Bullock K."/>
            <person name="Deik A."/>
            <person name="Scott J."/>
            <person name="Pierce K.A."/>
            <person name="Xavier R.J."/>
            <person name="Alm E.J."/>
        </authorList>
    </citation>
    <scope>NUCLEOTIDE SEQUENCE [LARGE SCALE GENOMIC DNA]</scope>
    <source>
        <strain evidence="4 7">BIOML-A2</strain>
        <strain evidence="3 6">BIOML-A6</strain>
    </source>
</reference>
<dbReference type="RefSeq" id="WP_007756916.1">
    <property type="nucleotide sequence ID" value="NZ_CABIXA010000008.1"/>
</dbReference>
<dbReference type="Proteomes" id="UP000095517">
    <property type="component" value="Unassembled WGS sequence"/>
</dbReference>
<proteinExistence type="predicted"/>
<dbReference type="EMBL" id="VWAK01000040">
    <property type="protein sequence ID" value="KAA5228203.1"/>
    <property type="molecule type" value="Genomic_DNA"/>
</dbReference>
<name>A0A174EFY2_9BACE</name>
<feature type="compositionally biased region" description="Basic and acidic residues" evidence="1">
    <location>
        <begin position="1"/>
        <end position="11"/>
    </location>
</feature>
<dbReference type="Proteomes" id="UP000421791">
    <property type="component" value="Unassembled WGS sequence"/>
</dbReference>
<dbReference type="Proteomes" id="UP000440198">
    <property type="component" value="Unassembled WGS sequence"/>
</dbReference>
<reference evidence="2 5" key="1">
    <citation type="submission" date="2015-09" db="EMBL/GenBank/DDBJ databases">
        <authorList>
            <consortium name="Pathogen Informatics"/>
        </authorList>
    </citation>
    <scope>NUCLEOTIDE SEQUENCE [LARGE SCALE GENOMIC DNA]</scope>
    <source>
        <strain evidence="2 5">2789STDY5608840</strain>
    </source>
</reference>
<dbReference type="STRING" id="338188.ERS852397_01891"/>
<dbReference type="GeneID" id="92987227"/>
<evidence type="ECO:0000313" key="2">
    <source>
        <dbReference type="EMBL" id="CUO36822.1"/>
    </source>
</evidence>
<gene>
    <name evidence="2" type="ORF">ERS852397_01891</name>
    <name evidence="4" type="ORF">F2Z09_16375</name>
    <name evidence="3" type="ORF">F2Z22_18040</name>
</gene>
<dbReference type="EMBL" id="VWAG01000037">
    <property type="protein sequence ID" value="KAA5254274.1"/>
    <property type="molecule type" value="Genomic_DNA"/>
</dbReference>
<evidence type="ECO:0000313" key="3">
    <source>
        <dbReference type="EMBL" id="KAA5228203.1"/>
    </source>
</evidence>
<organism evidence="2 5">
    <name type="scientific">Bacteroides finegoldii</name>
    <dbReference type="NCBI Taxonomy" id="338188"/>
    <lineage>
        <taxon>Bacteria</taxon>
        <taxon>Pseudomonadati</taxon>
        <taxon>Bacteroidota</taxon>
        <taxon>Bacteroidia</taxon>
        <taxon>Bacteroidales</taxon>
        <taxon>Bacteroidaceae</taxon>
        <taxon>Bacteroides</taxon>
    </lineage>
</organism>